<protein>
    <submittedName>
        <fullName evidence="9">Putative mfs sugar transporter protein</fullName>
    </submittedName>
</protein>
<feature type="domain" description="Major facilitator superfamily (MFS) profile" evidence="8">
    <location>
        <begin position="16"/>
        <end position="495"/>
    </location>
</feature>
<feature type="transmembrane region" description="Helical" evidence="7">
    <location>
        <begin position="178"/>
        <end position="195"/>
    </location>
</feature>
<dbReference type="AlphaFoldDB" id="M7TFX2"/>
<evidence type="ECO:0000313" key="10">
    <source>
        <dbReference type="Proteomes" id="UP000012174"/>
    </source>
</evidence>
<dbReference type="FunFam" id="1.20.1250.20:FF:000134">
    <property type="entry name" value="MFS sugar transporter protein"/>
    <property type="match status" value="1"/>
</dbReference>
<keyword evidence="5 7" id="KW-1133">Transmembrane helix</keyword>
<reference evidence="10" key="1">
    <citation type="journal article" date="2013" name="Genome Announc.">
        <title>Draft genome sequence of the grapevine dieback fungus Eutypa lata UCR-EL1.</title>
        <authorList>
            <person name="Blanco-Ulate B."/>
            <person name="Rolshausen P.E."/>
            <person name="Cantu D."/>
        </authorList>
    </citation>
    <scope>NUCLEOTIDE SEQUENCE [LARGE SCALE GENOMIC DNA]</scope>
    <source>
        <strain evidence="10">UCR-EL1</strain>
    </source>
</reference>
<dbReference type="Proteomes" id="UP000012174">
    <property type="component" value="Unassembled WGS sequence"/>
</dbReference>
<comment type="similarity">
    <text evidence="2">Belongs to the major facilitator superfamily. Sugar transporter (TC 2.A.1.1) family.</text>
</comment>
<dbReference type="OMA" id="WTRFFRD"/>
<dbReference type="OrthoDB" id="5399138at2759"/>
<dbReference type="PROSITE" id="PS00216">
    <property type="entry name" value="SUGAR_TRANSPORT_1"/>
    <property type="match status" value="1"/>
</dbReference>
<dbReference type="GO" id="GO:0016020">
    <property type="term" value="C:membrane"/>
    <property type="evidence" value="ECO:0007669"/>
    <property type="project" value="UniProtKB-SubCell"/>
</dbReference>
<dbReference type="InterPro" id="IPR036259">
    <property type="entry name" value="MFS_trans_sf"/>
</dbReference>
<feature type="transmembrane region" description="Helical" evidence="7">
    <location>
        <begin position="258"/>
        <end position="283"/>
    </location>
</feature>
<feature type="transmembrane region" description="Helical" evidence="7">
    <location>
        <begin position="85"/>
        <end position="103"/>
    </location>
</feature>
<dbReference type="GO" id="GO:0005351">
    <property type="term" value="F:carbohydrate:proton symporter activity"/>
    <property type="evidence" value="ECO:0007669"/>
    <property type="project" value="TreeGrafter"/>
</dbReference>
<dbReference type="InterPro" id="IPR020846">
    <property type="entry name" value="MFS_dom"/>
</dbReference>
<dbReference type="InterPro" id="IPR003663">
    <property type="entry name" value="Sugar/inositol_transpt"/>
</dbReference>
<evidence type="ECO:0000313" key="9">
    <source>
        <dbReference type="EMBL" id="EMR68856.1"/>
    </source>
</evidence>
<dbReference type="PRINTS" id="PR00171">
    <property type="entry name" value="SUGRTRNSPORT"/>
</dbReference>
<keyword evidence="9" id="KW-0762">Sugar transport</keyword>
<comment type="subcellular location">
    <subcellularLocation>
        <location evidence="1">Membrane</location>
        <topology evidence="1">Multi-pass membrane protein</topology>
    </subcellularLocation>
</comment>
<evidence type="ECO:0000256" key="2">
    <source>
        <dbReference type="ARBA" id="ARBA00010992"/>
    </source>
</evidence>
<evidence type="ECO:0000256" key="6">
    <source>
        <dbReference type="ARBA" id="ARBA00023136"/>
    </source>
</evidence>
<feature type="transmembrane region" description="Helical" evidence="7">
    <location>
        <begin position="295"/>
        <end position="316"/>
    </location>
</feature>
<dbReference type="SUPFAM" id="SSF103473">
    <property type="entry name" value="MFS general substrate transporter"/>
    <property type="match status" value="1"/>
</dbReference>
<name>M7TFX2_EUTLA</name>
<evidence type="ECO:0000256" key="1">
    <source>
        <dbReference type="ARBA" id="ARBA00004141"/>
    </source>
</evidence>
<dbReference type="InterPro" id="IPR005829">
    <property type="entry name" value="Sugar_transporter_CS"/>
</dbReference>
<evidence type="ECO:0000259" key="8">
    <source>
        <dbReference type="PROSITE" id="PS50850"/>
    </source>
</evidence>
<gene>
    <name evidence="9" type="ORF">UCREL1_4146</name>
</gene>
<dbReference type="Pfam" id="PF00083">
    <property type="entry name" value="Sugar_tr"/>
    <property type="match status" value="1"/>
</dbReference>
<dbReference type="EMBL" id="KB706171">
    <property type="protein sequence ID" value="EMR68856.1"/>
    <property type="molecule type" value="Genomic_DNA"/>
</dbReference>
<organism evidence="9 10">
    <name type="scientific">Eutypa lata (strain UCR-EL1)</name>
    <name type="common">Grapevine dieback disease fungus</name>
    <name type="synonym">Eutypa armeniacae</name>
    <dbReference type="NCBI Taxonomy" id="1287681"/>
    <lineage>
        <taxon>Eukaryota</taxon>
        <taxon>Fungi</taxon>
        <taxon>Dikarya</taxon>
        <taxon>Ascomycota</taxon>
        <taxon>Pezizomycotina</taxon>
        <taxon>Sordariomycetes</taxon>
        <taxon>Xylariomycetidae</taxon>
        <taxon>Xylariales</taxon>
        <taxon>Diatrypaceae</taxon>
        <taxon>Eutypa</taxon>
    </lineage>
</organism>
<dbReference type="KEGG" id="ela:UCREL1_4146"/>
<dbReference type="PROSITE" id="PS50850">
    <property type="entry name" value="MFS"/>
    <property type="match status" value="1"/>
</dbReference>
<dbReference type="PANTHER" id="PTHR48022:SF20">
    <property type="entry name" value="MAJOR FACILITATOR SUPERFAMILY (MFS) PROFILE DOMAIN-CONTAINING PROTEIN-RELATED"/>
    <property type="match status" value="1"/>
</dbReference>
<dbReference type="PANTHER" id="PTHR48022">
    <property type="entry name" value="PLASTIDIC GLUCOSE TRANSPORTER 4"/>
    <property type="match status" value="1"/>
</dbReference>
<dbReference type="Gene3D" id="1.20.1250.20">
    <property type="entry name" value="MFS general substrate transporter like domains"/>
    <property type="match status" value="1"/>
</dbReference>
<sequence length="495" mass="52838">MAGVAPRKLIPNYVAASLAVSFGGLLNGYDTGCIGAISHMRQFSDTMGPLSATLLGITVSMIMLTGVPPSVFAGHLADRYGRLKVIGPGAVLFALGAALQGTSHGLAQFIAGRALGGFGQGMFFGNVAVYITEIAPSRRRGRLVALPQFMAALGVCLGYFSCYGTVGLASSLAWRLPYIVQGVVALLLALGCCVLPESPRWLVLNGRSLEARVSLRLLDFNMEEAQRDFLSGAVQQSSLGGWQNFLLLFRGNYRSRTLLALFLLSMVQLGGIDAITYYAPILFSQAGLSSDNASFLASGVSSILMFAVSIPGFMLADKWGRRTSAITGGVMLSGCMLLIGSLYAAGAVHPYGFARWVVIVSVFAFGLTFCATWMILTNWFVALITPILLDASAFGAYFLFGGLALFTAGVLAAYMPETRGRSLEDIQVAFQRPPLSGASRYLRYLVPGMRHRAPHTHTPPAEEIEMEPRDQSVPVEATSVSLEGVARSLRLDVSV</sequence>
<dbReference type="PROSITE" id="PS00217">
    <property type="entry name" value="SUGAR_TRANSPORT_2"/>
    <property type="match status" value="1"/>
</dbReference>
<evidence type="ECO:0000256" key="3">
    <source>
        <dbReference type="ARBA" id="ARBA00022448"/>
    </source>
</evidence>
<accession>M7TFX2</accession>
<feature type="transmembrane region" description="Helical" evidence="7">
    <location>
        <begin position="323"/>
        <end position="344"/>
    </location>
</feature>
<feature type="transmembrane region" description="Helical" evidence="7">
    <location>
        <begin position="356"/>
        <end position="382"/>
    </location>
</feature>
<evidence type="ECO:0000256" key="7">
    <source>
        <dbReference type="SAM" id="Phobius"/>
    </source>
</evidence>
<keyword evidence="10" id="KW-1185">Reference proteome</keyword>
<keyword evidence="4 7" id="KW-0812">Transmembrane</keyword>
<keyword evidence="3" id="KW-0813">Transport</keyword>
<feature type="transmembrane region" description="Helical" evidence="7">
    <location>
        <begin position="12"/>
        <end position="29"/>
    </location>
</feature>
<dbReference type="HOGENOM" id="CLU_001265_30_12_1"/>
<proteinExistence type="inferred from homology"/>
<evidence type="ECO:0000256" key="5">
    <source>
        <dbReference type="ARBA" id="ARBA00022989"/>
    </source>
</evidence>
<dbReference type="eggNOG" id="KOG0254">
    <property type="taxonomic scope" value="Eukaryota"/>
</dbReference>
<feature type="transmembrane region" description="Helical" evidence="7">
    <location>
        <begin position="394"/>
        <end position="415"/>
    </location>
</feature>
<dbReference type="InterPro" id="IPR005828">
    <property type="entry name" value="MFS_sugar_transport-like"/>
</dbReference>
<evidence type="ECO:0000256" key="4">
    <source>
        <dbReference type="ARBA" id="ARBA00022692"/>
    </source>
</evidence>
<dbReference type="InterPro" id="IPR050360">
    <property type="entry name" value="MFS_Sugar_Transporters"/>
</dbReference>
<feature type="transmembrane region" description="Helical" evidence="7">
    <location>
        <begin position="49"/>
        <end position="73"/>
    </location>
</feature>
<keyword evidence="6 7" id="KW-0472">Membrane</keyword>
<feature type="transmembrane region" description="Helical" evidence="7">
    <location>
        <begin position="109"/>
        <end position="131"/>
    </location>
</feature>
<feature type="transmembrane region" description="Helical" evidence="7">
    <location>
        <begin position="143"/>
        <end position="166"/>
    </location>
</feature>